<comment type="caution">
    <text evidence="2">The sequence shown here is derived from an EMBL/GenBank/DDBJ whole genome shotgun (WGS) entry which is preliminary data.</text>
</comment>
<dbReference type="AlphaFoldDB" id="A0A101AAL9"/>
<organism evidence="2 3">
    <name type="scientific">Mycobacterium lehmannii</name>
    <dbReference type="NCBI Taxonomy" id="2048550"/>
    <lineage>
        <taxon>Bacteria</taxon>
        <taxon>Bacillati</taxon>
        <taxon>Actinomycetota</taxon>
        <taxon>Actinomycetes</taxon>
        <taxon>Mycobacteriales</taxon>
        <taxon>Mycobacteriaceae</taxon>
        <taxon>Mycobacterium</taxon>
    </lineage>
</organism>
<evidence type="ECO:0000313" key="3">
    <source>
        <dbReference type="Proteomes" id="UP000053707"/>
    </source>
</evidence>
<accession>A0A101AAL9</accession>
<feature type="region of interest" description="Disordered" evidence="1">
    <location>
        <begin position="202"/>
        <end position="221"/>
    </location>
</feature>
<proteinExistence type="predicted"/>
<feature type="compositionally biased region" description="Low complexity" evidence="1">
    <location>
        <begin position="43"/>
        <end position="52"/>
    </location>
</feature>
<dbReference type="Proteomes" id="UP000053707">
    <property type="component" value="Unassembled WGS sequence"/>
</dbReference>
<name>A0A101AAL9_9MYCO</name>
<evidence type="ECO:0008006" key="4">
    <source>
        <dbReference type="Google" id="ProtNLM"/>
    </source>
</evidence>
<feature type="compositionally biased region" description="Polar residues" evidence="1">
    <location>
        <begin position="53"/>
        <end position="63"/>
    </location>
</feature>
<evidence type="ECO:0000313" key="2">
    <source>
        <dbReference type="EMBL" id="KUI19063.1"/>
    </source>
</evidence>
<evidence type="ECO:0000256" key="1">
    <source>
        <dbReference type="SAM" id="MobiDB-lite"/>
    </source>
</evidence>
<sequence length="539" mass="57157">MLVDTSAPPTEPIVSEAPVEREQTKNRSDRAPTEYSVSLQKSTAATVGATTASRPDSTISTRSLAHVTDSGPADVTASAQTIGVEAAPEASTLVIEAELVPSDGSGADNHNTVVTQAPDTGPSTASTGIVSGLLSAVGVGSPLSTVDGPVQPLPGVILVGSLDLMRRDLERMNDDQLVIDTEQVTNTLTAEVPPEELVPVATTTTDSDTETDPEHPSWSVPDELTVEPTAHERAVAFAKAQAERAEAFTAAQEARTAAFNEQVAQATVQFGLAAIVATAAHVVEELAYVGVQVVTEFVHYAVYAVTEIVHAISDWFRAPAVFTGMYGNPEASAQYWRPQRAENCVLQSAAMMVGQLTGTTPEEADIAAKAMAMQSVVDPTRAMYLGLHTQDRVADKDAIALLDAEYGIAATYTRYEKTEGNIALRALAFALEDDRKAVSVGVQGATIWNSVEGEPLPNIDGADHQVVVTGIDFDERVVYLNDSGFPEQGRKMRVELDVFMRAWQSDGYETVIAQLKQPASDVGSHRISSPDSGVLLQVA</sequence>
<protein>
    <recommendedName>
        <fullName evidence="4">Peptidase C39-like domain-containing protein</fullName>
    </recommendedName>
</protein>
<dbReference type="EMBL" id="LQIR01000008">
    <property type="protein sequence ID" value="KUI19063.1"/>
    <property type="molecule type" value="Genomic_DNA"/>
</dbReference>
<keyword evidence="3" id="KW-1185">Reference proteome</keyword>
<feature type="compositionally biased region" description="Basic and acidic residues" evidence="1">
    <location>
        <begin position="18"/>
        <end position="32"/>
    </location>
</feature>
<feature type="region of interest" description="Disordered" evidence="1">
    <location>
        <begin position="1"/>
        <end position="72"/>
    </location>
</feature>
<gene>
    <name evidence="2" type="ORF">AU192_04410</name>
</gene>
<reference evidence="2 3" key="1">
    <citation type="submission" date="2016-01" db="EMBL/GenBank/DDBJ databases">
        <authorList>
            <consortium name="TB Trials Study Group"/>
            <person name="Sutton G."/>
            <person name="Brinkac L."/>
            <person name="Sanka R."/>
            <person name="Adams M."/>
            <person name="Lau E.L."/>
            <person name="Macaden R."/>
            <person name="Grewal H.M.S."/>
        </authorList>
    </citation>
    <scope>NUCLEOTIDE SEQUENCE [LARGE SCALE GENOMIC DNA]</scope>
    <source>
        <strain evidence="2 3">IS-1744</strain>
    </source>
</reference>